<dbReference type="PROSITE" id="PS00028">
    <property type="entry name" value="ZINC_FINGER_C2H2_1"/>
    <property type="match status" value="3"/>
</dbReference>
<dbReference type="PROSITE" id="PS50157">
    <property type="entry name" value="ZINC_FINGER_C2H2_2"/>
    <property type="match status" value="4"/>
</dbReference>
<dbReference type="SMART" id="SM00355">
    <property type="entry name" value="ZnF_C2H2"/>
    <property type="match status" value="4"/>
</dbReference>
<dbReference type="PANTHER" id="PTHR46105">
    <property type="entry name" value="AGAP004733-PA"/>
    <property type="match status" value="1"/>
</dbReference>
<dbReference type="FunFam" id="3.30.160.60:FF:000202">
    <property type="entry name" value="Zinc finger protein 574"/>
    <property type="match status" value="1"/>
</dbReference>
<evidence type="ECO:0000313" key="10">
    <source>
        <dbReference type="Proteomes" id="UP001221898"/>
    </source>
</evidence>
<dbReference type="SUPFAM" id="SSF57667">
    <property type="entry name" value="beta-beta-alpha zinc fingers"/>
    <property type="match status" value="2"/>
</dbReference>
<evidence type="ECO:0000259" key="7">
    <source>
        <dbReference type="PROSITE" id="PS50097"/>
    </source>
</evidence>
<sequence>MSAGAAAAAAGGGAGGVAVPFPEHSADLLGALNAQRLSGTLCDVLLVAQEREFPAHRAVLASCSAYLRRLFTSGAAADRRSVYALEFVRAEALAALLDYAYSATLTVSPASVGGVLSAARLLEICPVRDVCAHLLETHALLPPAGNELGGEEEEEGRERGKDGGGERARQLQAREYLESFQRGRRGAAAAALLNSGTSRSSTGRRSHPGLGPIQRRRPGPVRHPRPAAAQNGHHYLQPDLKPERDGVSASALLQQMMDSIGRQKERVEAGGTPPEREGEGEGDEDGGDVEFYLKYFNSVQQEEGGAGGRGGGRGGALLPLPLRSPRGRAAPGSGGRGRAGGEKKMRSKAFQKCPICAKVIQGAGKLPRHIRTHTGEKPYECAVCTVRFTRQDKLKVHMRKHTGEKPYPCLHCGAAFAHNYDLKNHLRVHTGLRPYQCASCLKTFVRSDHLHRHLKKDGCTGLPARRGRKPRLLRPPGGPPHLEPAAGPPPRAAAARGARPPGGQGEAPLGGPWGAACEGFSGKAGAGAQVNTQSWGSRKKIVP</sequence>
<name>A0AAD7R8S0_9TELE</name>
<dbReference type="EMBL" id="JAINUG010000428">
    <property type="protein sequence ID" value="KAJ8371830.1"/>
    <property type="molecule type" value="Genomic_DNA"/>
</dbReference>
<evidence type="ECO:0008006" key="11">
    <source>
        <dbReference type="Google" id="ProtNLM"/>
    </source>
</evidence>
<dbReference type="InterPro" id="IPR000210">
    <property type="entry name" value="BTB/POZ_dom"/>
</dbReference>
<dbReference type="SUPFAM" id="SSF54695">
    <property type="entry name" value="POZ domain"/>
    <property type="match status" value="1"/>
</dbReference>
<dbReference type="GO" id="GO:0000981">
    <property type="term" value="F:DNA-binding transcription factor activity, RNA polymerase II-specific"/>
    <property type="evidence" value="ECO:0007669"/>
    <property type="project" value="TreeGrafter"/>
</dbReference>
<dbReference type="FunFam" id="3.30.160.60:FF:000115">
    <property type="entry name" value="Zinc finger and BTB domain containing 7C"/>
    <property type="match status" value="1"/>
</dbReference>
<keyword evidence="4" id="KW-0862">Zinc</keyword>
<feature type="compositionally biased region" description="Basic and acidic residues" evidence="6">
    <location>
        <begin position="261"/>
        <end position="279"/>
    </location>
</feature>
<dbReference type="Gene3D" id="3.30.710.10">
    <property type="entry name" value="Potassium Channel Kv1.1, Chain A"/>
    <property type="match status" value="1"/>
</dbReference>
<evidence type="ECO:0000313" key="9">
    <source>
        <dbReference type="EMBL" id="KAJ8371830.1"/>
    </source>
</evidence>
<feature type="compositionally biased region" description="Basic residues" evidence="6">
    <location>
        <begin position="214"/>
        <end position="225"/>
    </location>
</feature>
<feature type="region of interest" description="Disordered" evidence="6">
    <location>
        <begin position="455"/>
        <end position="543"/>
    </location>
</feature>
<dbReference type="InterPro" id="IPR036236">
    <property type="entry name" value="Znf_C2H2_sf"/>
</dbReference>
<feature type="region of interest" description="Disordered" evidence="6">
    <location>
        <begin position="142"/>
        <end position="169"/>
    </location>
</feature>
<dbReference type="GO" id="GO:0000978">
    <property type="term" value="F:RNA polymerase II cis-regulatory region sequence-specific DNA binding"/>
    <property type="evidence" value="ECO:0007669"/>
    <property type="project" value="TreeGrafter"/>
</dbReference>
<protein>
    <recommendedName>
        <fullName evidence="11">Zinc finger and BTB domain containing 7a</fullName>
    </recommendedName>
</protein>
<dbReference type="InterPro" id="IPR013087">
    <property type="entry name" value="Znf_C2H2_type"/>
</dbReference>
<dbReference type="AlphaFoldDB" id="A0AAD7R8S0"/>
<dbReference type="PROSITE" id="PS50097">
    <property type="entry name" value="BTB"/>
    <property type="match status" value="1"/>
</dbReference>
<keyword evidence="2" id="KW-0677">Repeat</keyword>
<reference evidence="9" key="1">
    <citation type="journal article" date="2023" name="Science">
        <title>Genome structures resolve the early diversification of teleost fishes.</title>
        <authorList>
            <person name="Parey E."/>
            <person name="Louis A."/>
            <person name="Montfort J."/>
            <person name="Bouchez O."/>
            <person name="Roques C."/>
            <person name="Iampietro C."/>
            <person name="Lluch J."/>
            <person name="Castinel A."/>
            <person name="Donnadieu C."/>
            <person name="Desvignes T."/>
            <person name="Floi Bucao C."/>
            <person name="Jouanno E."/>
            <person name="Wen M."/>
            <person name="Mejri S."/>
            <person name="Dirks R."/>
            <person name="Jansen H."/>
            <person name="Henkel C."/>
            <person name="Chen W.J."/>
            <person name="Zahm M."/>
            <person name="Cabau C."/>
            <person name="Klopp C."/>
            <person name="Thompson A.W."/>
            <person name="Robinson-Rechavi M."/>
            <person name="Braasch I."/>
            <person name="Lecointre G."/>
            <person name="Bobe J."/>
            <person name="Postlethwait J.H."/>
            <person name="Berthelot C."/>
            <person name="Roest Crollius H."/>
            <person name="Guiguen Y."/>
        </authorList>
    </citation>
    <scope>NUCLEOTIDE SEQUENCE</scope>
    <source>
        <strain evidence="9">NC1722</strain>
    </source>
</reference>
<keyword evidence="3 5" id="KW-0863">Zinc-finger</keyword>
<evidence type="ECO:0000256" key="6">
    <source>
        <dbReference type="SAM" id="MobiDB-lite"/>
    </source>
</evidence>
<dbReference type="FunFam" id="3.30.160.60:FF:001448">
    <property type="entry name" value="Zinc finger and BTB domain containing 7a"/>
    <property type="match status" value="1"/>
</dbReference>
<organism evidence="9 10">
    <name type="scientific">Aldrovandia affinis</name>
    <dbReference type="NCBI Taxonomy" id="143900"/>
    <lineage>
        <taxon>Eukaryota</taxon>
        <taxon>Metazoa</taxon>
        <taxon>Chordata</taxon>
        <taxon>Craniata</taxon>
        <taxon>Vertebrata</taxon>
        <taxon>Euteleostomi</taxon>
        <taxon>Actinopterygii</taxon>
        <taxon>Neopterygii</taxon>
        <taxon>Teleostei</taxon>
        <taxon>Notacanthiformes</taxon>
        <taxon>Halosauridae</taxon>
        <taxon>Aldrovandia</taxon>
    </lineage>
</organism>
<evidence type="ECO:0000256" key="3">
    <source>
        <dbReference type="ARBA" id="ARBA00022771"/>
    </source>
</evidence>
<feature type="region of interest" description="Disordered" evidence="6">
    <location>
        <begin position="302"/>
        <end position="344"/>
    </location>
</feature>
<evidence type="ECO:0000256" key="4">
    <source>
        <dbReference type="ARBA" id="ARBA00022833"/>
    </source>
</evidence>
<feature type="domain" description="BTB" evidence="7">
    <location>
        <begin position="42"/>
        <end position="109"/>
    </location>
</feature>
<evidence type="ECO:0000256" key="1">
    <source>
        <dbReference type="ARBA" id="ARBA00022723"/>
    </source>
</evidence>
<dbReference type="PANTHER" id="PTHR46105:SF6">
    <property type="entry name" value="ZINC FINGER AND BTB DOMAIN-CONTAINING PROTEIN 7A"/>
    <property type="match status" value="1"/>
</dbReference>
<dbReference type="GO" id="GO:0008270">
    <property type="term" value="F:zinc ion binding"/>
    <property type="evidence" value="ECO:0007669"/>
    <property type="project" value="UniProtKB-KW"/>
</dbReference>
<accession>A0AAD7R8S0</accession>
<feature type="domain" description="C2H2-type" evidence="8">
    <location>
        <begin position="379"/>
        <end position="406"/>
    </location>
</feature>
<feature type="compositionally biased region" description="Basic and acidic residues" evidence="6">
    <location>
        <begin position="156"/>
        <end position="169"/>
    </location>
</feature>
<feature type="domain" description="C2H2-type" evidence="8">
    <location>
        <begin position="351"/>
        <end position="378"/>
    </location>
</feature>
<dbReference type="Gene3D" id="3.30.160.60">
    <property type="entry name" value="Classic Zinc Finger"/>
    <property type="match status" value="4"/>
</dbReference>
<dbReference type="SMART" id="SM00225">
    <property type="entry name" value="BTB"/>
    <property type="match status" value="1"/>
</dbReference>
<feature type="domain" description="C2H2-type" evidence="8">
    <location>
        <begin position="407"/>
        <end position="434"/>
    </location>
</feature>
<dbReference type="InterPro" id="IPR050457">
    <property type="entry name" value="ZnFinger_BTB_dom_contain"/>
</dbReference>
<gene>
    <name evidence="9" type="ORF">AAFF_G00299700</name>
</gene>
<dbReference type="InterPro" id="IPR011333">
    <property type="entry name" value="SKP1/BTB/POZ_sf"/>
</dbReference>
<dbReference type="Pfam" id="PF00096">
    <property type="entry name" value="zf-C2H2"/>
    <property type="match status" value="2"/>
</dbReference>
<proteinExistence type="predicted"/>
<dbReference type="Pfam" id="PF00651">
    <property type="entry name" value="BTB"/>
    <property type="match status" value="1"/>
</dbReference>
<comment type="caution">
    <text evidence="9">The sequence shown here is derived from an EMBL/GenBank/DDBJ whole genome shotgun (WGS) entry which is preliminary data.</text>
</comment>
<evidence type="ECO:0000259" key="8">
    <source>
        <dbReference type="PROSITE" id="PS50157"/>
    </source>
</evidence>
<evidence type="ECO:0000256" key="5">
    <source>
        <dbReference type="PROSITE-ProRule" id="PRU00042"/>
    </source>
</evidence>
<evidence type="ECO:0000256" key="2">
    <source>
        <dbReference type="ARBA" id="ARBA00022737"/>
    </source>
</evidence>
<feature type="compositionally biased region" description="Gly residues" evidence="6">
    <location>
        <begin position="304"/>
        <end position="315"/>
    </location>
</feature>
<feature type="compositionally biased region" description="Low complexity" evidence="6">
    <location>
        <begin position="316"/>
        <end position="331"/>
    </location>
</feature>
<dbReference type="GO" id="GO:0032502">
    <property type="term" value="P:developmental process"/>
    <property type="evidence" value="ECO:0007669"/>
    <property type="project" value="UniProtKB-ARBA"/>
</dbReference>
<feature type="region of interest" description="Disordered" evidence="6">
    <location>
        <begin position="261"/>
        <end position="286"/>
    </location>
</feature>
<feature type="region of interest" description="Disordered" evidence="6">
    <location>
        <begin position="193"/>
        <end position="247"/>
    </location>
</feature>
<keyword evidence="10" id="KW-1185">Reference proteome</keyword>
<keyword evidence="1" id="KW-0479">Metal-binding</keyword>
<feature type="domain" description="C2H2-type" evidence="8">
    <location>
        <begin position="435"/>
        <end position="470"/>
    </location>
</feature>
<dbReference type="Proteomes" id="UP001221898">
    <property type="component" value="Unassembled WGS sequence"/>
</dbReference>
<feature type="compositionally biased region" description="Pro residues" evidence="6">
    <location>
        <begin position="476"/>
        <end position="491"/>
    </location>
</feature>